<name>M0PAA8_9EURY</name>
<keyword evidence="2" id="KW-1133">Transmembrane helix</keyword>
<comment type="caution">
    <text evidence="4">The sequence shown here is derived from an EMBL/GenBank/DDBJ whole genome shotgun (WGS) entry which is preliminary data.</text>
</comment>
<evidence type="ECO:0000256" key="1">
    <source>
        <dbReference type="SAM" id="MobiDB-lite"/>
    </source>
</evidence>
<feature type="transmembrane region" description="Helical" evidence="2">
    <location>
        <begin position="79"/>
        <end position="99"/>
    </location>
</feature>
<feature type="transmembrane region" description="Helical" evidence="2">
    <location>
        <begin position="244"/>
        <end position="262"/>
    </location>
</feature>
<keyword evidence="5" id="KW-1185">Reference proteome</keyword>
<feature type="transmembrane region" description="Helical" evidence="2">
    <location>
        <begin position="217"/>
        <end position="238"/>
    </location>
</feature>
<dbReference type="Gene3D" id="1.20.144.10">
    <property type="entry name" value="Phosphatidic acid phosphatase type 2/haloperoxidase"/>
    <property type="match status" value="1"/>
</dbReference>
<proteinExistence type="predicted"/>
<sequence>MNPLVSVVGRLALWVGSMLLVAGVAVIGPRRLYELWDGLVPRLWRIRYSLVALGIVLLASAVGRGSLQTVSELFGLQMTGFIYALEGNFVAWVQATFVVPELTIYFSWVYVYGYVFLLSFPFLAYLALPRTTMLNRLVIAYALNYAIGLVLYTVVFAHGPRNLMPDMVTSLLFTHNPDFMALTSEVNEAANVFPSLHTSLSVTVLTFAVLTRREYPLWTPIAAWLSTSVVVATMYLGIHWLTDVIGGIALALGSVALAYRIVDPDDDAESPETDREVAAAGSGGE</sequence>
<evidence type="ECO:0000313" key="5">
    <source>
        <dbReference type="Proteomes" id="UP000011575"/>
    </source>
</evidence>
<feature type="domain" description="Phosphatidic acid phosphatase type 2/haloperoxidase" evidence="3">
    <location>
        <begin position="137"/>
        <end position="259"/>
    </location>
</feature>
<dbReference type="GO" id="GO:0016020">
    <property type="term" value="C:membrane"/>
    <property type="evidence" value="ECO:0007669"/>
    <property type="project" value="UniProtKB-SubCell"/>
</dbReference>
<dbReference type="InterPro" id="IPR000326">
    <property type="entry name" value="PAP2/HPO"/>
</dbReference>
<dbReference type="Proteomes" id="UP000011575">
    <property type="component" value="Unassembled WGS sequence"/>
</dbReference>
<gene>
    <name evidence="4" type="ORF">C461_13731</name>
</gene>
<feature type="transmembrane region" description="Helical" evidence="2">
    <location>
        <begin position="138"/>
        <end position="157"/>
    </location>
</feature>
<dbReference type="InterPro" id="IPR026841">
    <property type="entry name" value="Aur1/Ipt1"/>
</dbReference>
<protein>
    <submittedName>
        <fullName evidence="4">Phosphoesterase PA-phosphatase related protein</fullName>
    </submittedName>
</protein>
<feature type="transmembrane region" description="Helical" evidence="2">
    <location>
        <begin position="105"/>
        <end position="126"/>
    </location>
</feature>
<dbReference type="SUPFAM" id="SSF48317">
    <property type="entry name" value="Acid phosphatase/Vanadium-dependent haloperoxidase"/>
    <property type="match status" value="1"/>
</dbReference>
<keyword evidence="2" id="KW-0812">Transmembrane</keyword>
<dbReference type="PATRIC" id="fig|1230454.4.peg.2763"/>
<dbReference type="STRING" id="1230454.C461_13731"/>
<dbReference type="OrthoDB" id="329477at2157"/>
<dbReference type="Pfam" id="PF14378">
    <property type="entry name" value="PAP2_3"/>
    <property type="match status" value="1"/>
</dbReference>
<dbReference type="SMART" id="SM00014">
    <property type="entry name" value="acidPPc"/>
    <property type="match status" value="1"/>
</dbReference>
<organism evidence="4 5">
    <name type="scientific">Halorubrum aidingense JCM 13560</name>
    <dbReference type="NCBI Taxonomy" id="1230454"/>
    <lineage>
        <taxon>Archaea</taxon>
        <taxon>Methanobacteriati</taxon>
        <taxon>Methanobacteriota</taxon>
        <taxon>Stenosarchaea group</taxon>
        <taxon>Halobacteria</taxon>
        <taxon>Halobacteriales</taxon>
        <taxon>Haloferacaceae</taxon>
        <taxon>Halorubrum</taxon>
    </lineage>
</organism>
<dbReference type="AlphaFoldDB" id="M0PAA8"/>
<keyword evidence="2" id="KW-0472">Membrane</keyword>
<feature type="transmembrane region" description="Helical" evidence="2">
    <location>
        <begin position="7"/>
        <end position="28"/>
    </location>
</feature>
<dbReference type="EMBL" id="AOJI01000032">
    <property type="protein sequence ID" value="EMA65765.1"/>
    <property type="molecule type" value="Genomic_DNA"/>
</dbReference>
<dbReference type="InterPro" id="IPR036938">
    <property type="entry name" value="PAP2/HPO_sf"/>
</dbReference>
<evidence type="ECO:0000259" key="3">
    <source>
        <dbReference type="SMART" id="SM00014"/>
    </source>
</evidence>
<accession>M0PAA8</accession>
<evidence type="ECO:0000256" key="2">
    <source>
        <dbReference type="SAM" id="Phobius"/>
    </source>
</evidence>
<evidence type="ECO:0000313" key="4">
    <source>
        <dbReference type="EMBL" id="EMA65765.1"/>
    </source>
</evidence>
<feature type="region of interest" description="Disordered" evidence="1">
    <location>
        <begin position="266"/>
        <end position="285"/>
    </location>
</feature>
<reference evidence="4 5" key="1">
    <citation type="journal article" date="2014" name="PLoS Genet.">
        <title>Phylogenetically driven sequencing of extremely halophilic archaea reveals strategies for static and dynamic osmo-response.</title>
        <authorList>
            <person name="Becker E.A."/>
            <person name="Seitzer P.M."/>
            <person name="Tritt A."/>
            <person name="Larsen D."/>
            <person name="Krusor M."/>
            <person name="Yao A.I."/>
            <person name="Wu D."/>
            <person name="Madern D."/>
            <person name="Eisen J.A."/>
            <person name="Darling A.E."/>
            <person name="Facciotti M.T."/>
        </authorList>
    </citation>
    <scope>NUCLEOTIDE SEQUENCE [LARGE SCALE GENOMIC DNA]</scope>
    <source>
        <strain evidence="4 5">JCM 13560</strain>
    </source>
</reference>
<feature type="transmembrane region" description="Helical" evidence="2">
    <location>
        <begin position="48"/>
        <end position="67"/>
    </location>
</feature>
<dbReference type="RefSeq" id="WP_008002166.1">
    <property type="nucleotide sequence ID" value="NZ_AOJI01000032.1"/>
</dbReference>